<dbReference type="Proteomes" id="UP000824120">
    <property type="component" value="Chromosome 8"/>
</dbReference>
<keyword evidence="2" id="KW-1185">Reference proteome</keyword>
<reference evidence="1 2" key="1">
    <citation type="submission" date="2020-09" db="EMBL/GenBank/DDBJ databases">
        <title>De no assembly of potato wild relative species, Solanum commersonii.</title>
        <authorList>
            <person name="Cho K."/>
        </authorList>
    </citation>
    <scope>NUCLEOTIDE SEQUENCE [LARGE SCALE GENOMIC DNA]</scope>
    <source>
        <strain evidence="1">LZ3.2</strain>
        <tissue evidence="1">Leaf</tissue>
    </source>
</reference>
<dbReference type="AlphaFoldDB" id="A0A9J5XRV1"/>
<proteinExistence type="predicted"/>
<evidence type="ECO:0000313" key="2">
    <source>
        <dbReference type="Proteomes" id="UP000824120"/>
    </source>
</evidence>
<sequence length="94" mass="10883">MGCEGPFGKVIVGRYGSTSRNYSATRQLVYFIANLTFFFRTQRTGTNGDLKTDRRLANWARRPSRLHFFVLFIRLDSSCQVVSMLCLKLQIPER</sequence>
<dbReference type="EMBL" id="JACXVP010000008">
    <property type="protein sequence ID" value="KAG5590921.1"/>
    <property type="molecule type" value="Genomic_DNA"/>
</dbReference>
<evidence type="ECO:0000313" key="1">
    <source>
        <dbReference type="EMBL" id="KAG5590921.1"/>
    </source>
</evidence>
<accession>A0A9J5XRV1</accession>
<gene>
    <name evidence="1" type="ORF">H5410_041435</name>
</gene>
<name>A0A9J5XRV1_SOLCO</name>
<protein>
    <submittedName>
        <fullName evidence="1">Uncharacterized protein</fullName>
    </submittedName>
</protein>
<organism evidence="1 2">
    <name type="scientific">Solanum commersonii</name>
    <name type="common">Commerson's wild potato</name>
    <name type="synonym">Commerson's nightshade</name>
    <dbReference type="NCBI Taxonomy" id="4109"/>
    <lineage>
        <taxon>Eukaryota</taxon>
        <taxon>Viridiplantae</taxon>
        <taxon>Streptophyta</taxon>
        <taxon>Embryophyta</taxon>
        <taxon>Tracheophyta</taxon>
        <taxon>Spermatophyta</taxon>
        <taxon>Magnoliopsida</taxon>
        <taxon>eudicotyledons</taxon>
        <taxon>Gunneridae</taxon>
        <taxon>Pentapetalae</taxon>
        <taxon>asterids</taxon>
        <taxon>lamiids</taxon>
        <taxon>Solanales</taxon>
        <taxon>Solanaceae</taxon>
        <taxon>Solanoideae</taxon>
        <taxon>Solaneae</taxon>
        <taxon>Solanum</taxon>
    </lineage>
</organism>
<comment type="caution">
    <text evidence="1">The sequence shown here is derived from an EMBL/GenBank/DDBJ whole genome shotgun (WGS) entry which is preliminary data.</text>
</comment>